<keyword evidence="6" id="KW-1185">Reference proteome</keyword>
<dbReference type="GO" id="GO:0004252">
    <property type="term" value="F:serine-type endopeptidase activity"/>
    <property type="evidence" value="ECO:0007669"/>
    <property type="project" value="InterPro"/>
</dbReference>
<feature type="signal peptide" evidence="3">
    <location>
        <begin position="1"/>
        <end position="27"/>
    </location>
</feature>
<dbReference type="PROSITE" id="PS50240">
    <property type="entry name" value="TRYPSIN_DOM"/>
    <property type="match status" value="1"/>
</dbReference>
<dbReference type="EMBL" id="VFMN01000001">
    <property type="protein sequence ID" value="TQJ08829.1"/>
    <property type="molecule type" value="Genomic_DNA"/>
</dbReference>
<feature type="chain" id="PRO_5039652503" evidence="3">
    <location>
        <begin position="28"/>
        <end position="248"/>
    </location>
</feature>
<dbReference type="OrthoDB" id="3611234at2"/>
<dbReference type="InterPro" id="IPR043504">
    <property type="entry name" value="Peptidase_S1_PA_chymotrypsin"/>
</dbReference>
<dbReference type="PROSITE" id="PS00135">
    <property type="entry name" value="TRYPSIN_SER"/>
    <property type="match status" value="1"/>
</dbReference>
<dbReference type="InterPro" id="IPR001314">
    <property type="entry name" value="Peptidase_S1A"/>
</dbReference>
<organism evidence="5 6">
    <name type="scientific">Lapillicoccus jejuensis</name>
    <dbReference type="NCBI Taxonomy" id="402171"/>
    <lineage>
        <taxon>Bacteria</taxon>
        <taxon>Bacillati</taxon>
        <taxon>Actinomycetota</taxon>
        <taxon>Actinomycetes</taxon>
        <taxon>Micrococcales</taxon>
        <taxon>Intrasporangiaceae</taxon>
        <taxon>Lapillicoccus</taxon>
    </lineage>
</organism>
<evidence type="ECO:0000313" key="5">
    <source>
        <dbReference type="EMBL" id="TQJ08829.1"/>
    </source>
</evidence>
<dbReference type="Gene3D" id="2.40.10.10">
    <property type="entry name" value="Trypsin-like serine proteases"/>
    <property type="match status" value="1"/>
</dbReference>
<proteinExistence type="inferred from homology"/>
<dbReference type="Pfam" id="PF00089">
    <property type="entry name" value="Trypsin"/>
    <property type="match status" value="1"/>
</dbReference>
<evidence type="ECO:0000313" key="6">
    <source>
        <dbReference type="Proteomes" id="UP000317893"/>
    </source>
</evidence>
<sequence length="248" mass="25035">MKTPTRALFGTLAALTLAASGASAATAAEHPIPSTTSSTTTPNIIGGTYATSPYIVQLVFSQNGGTYGCTGEAISSEWVLTAQHCTDGDQWMDVYYSNSTTNPGTPVAADAVYNSPYGDVGLVHLSSPKSVSSYGQLASSYSPSTADSGTIYGYGARANGAQSDHLYKATVDVLGSSTDAYGGRAIHVEGIDGASNHGDSGGPLVIGGKIVGVCSTGDVADPGADINARSNYANLTGSRSWIASTTGV</sequence>
<comment type="caution">
    <text evidence="5">The sequence shown here is derived from an EMBL/GenBank/DDBJ whole genome shotgun (WGS) entry which is preliminary data.</text>
</comment>
<feature type="domain" description="Peptidase S1" evidence="4">
    <location>
        <begin position="44"/>
        <end position="247"/>
    </location>
</feature>
<dbReference type="InterPro" id="IPR050430">
    <property type="entry name" value="Peptidase_S1"/>
</dbReference>
<evidence type="ECO:0000259" key="4">
    <source>
        <dbReference type="PROSITE" id="PS50240"/>
    </source>
</evidence>
<accession>A0A542E0M5</accession>
<keyword evidence="3" id="KW-0732">Signal</keyword>
<evidence type="ECO:0000256" key="2">
    <source>
        <dbReference type="ARBA" id="ARBA00023157"/>
    </source>
</evidence>
<dbReference type="SMART" id="SM00020">
    <property type="entry name" value="Tryp_SPc"/>
    <property type="match status" value="1"/>
</dbReference>
<keyword evidence="2" id="KW-1015">Disulfide bond</keyword>
<evidence type="ECO:0000256" key="1">
    <source>
        <dbReference type="ARBA" id="ARBA00007664"/>
    </source>
</evidence>
<dbReference type="InterPro" id="IPR009003">
    <property type="entry name" value="Peptidase_S1_PA"/>
</dbReference>
<dbReference type="PANTHER" id="PTHR24276">
    <property type="entry name" value="POLYSERASE-RELATED"/>
    <property type="match status" value="1"/>
</dbReference>
<gene>
    <name evidence="5" type="ORF">FB458_1926</name>
</gene>
<protein>
    <submittedName>
        <fullName evidence="5">Trypsin</fullName>
    </submittedName>
</protein>
<dbReference type="AlphaFoldDB" id="A0A542E0M5"/>
<dbReference type="Proteomes" id="UP000317893">
    <property type="component" value="Unassembled WGS sequence"/>
</dbReference>
<dbReference type="SUPFAM" id="SSF50494">
    <property type="entry name" value="Trypsin-like serine proteases"/>
    <property type="match status" value="1"/>
</dbReference>
<name>A0A542E0M5_9MICO</name>
<evidence type="ECO:0000256" key="3">
    <source>
        <dbReference type="SAM" id="SignalP"/>
    </source>
</evidence>
<dbReference type="PANTHER" id="PTHR24276:SF98">
    <property type="entry name" value="FI18310P1-RELATED"/>
    <property type="match status" value="1"/>
</dbReference>
<dbReference type="GO" id="GO:0006508">
    <property type="term" value="P:proteolysis"/>
    <property type="evidence" value="ECO:0007669"/>
    <property type="project" value="InterPro"/>
</dbReference>
<reference evidence="5 6" key="1">
    <citation type="submission" date="2019-06" db="EMBL/GenBank/DDBJ databases">
        <title>Sequencing the genomes of 1000 actinobacteria strains.</title>
        <authorList>
            <person name="Klenk H.-P."/>
        </authorList>
    </citation>
    <scope>NUCLEOTIDE SEQUENCE [LARGE SCALE GENOMIC DNA]</scope>
    <source>
        <strain evidence="5 6">DSM 18607</strain>
    </source>
</reference>
<dbReference type="InterPro" id="IPR033116">
    <property type="entry name" value="TRYPSIN_SER"/>
</dbReference>
<dbReference type="InterPro" id="IPR001254">
    <property type="entry name" value="Trypsin_dom"/>
</dbReference>
<dbReference type="PRINTS" id="PR00722">
    <property type="entry name" value="CHYMOTRYPSIN"/>
</dbReference>
<comment type="similarity">
    <text evidence="1">Belongs to the peptidase S1 family.</text>
</comment>
<dbReference type="RefSeq" id="WP_141848294.1">
    <property type="nucleotide sequence ID" value="NZ_BAAAPR010000005.1"/>
</dbReference>